<keyword evidence="2" id="KW-1185">Reference proteome</keyword>
<dbReference type="AlphaFoldDB" id="A0A8J4UM08"/>
<evidence type="ECO:0000313" key="1">
    <source>
        <dbReference type="EMBL" id="KAF5904854.1"/>
    </source>
</evidence>
<reference evidence="1" key="1">
    <citation type="submission" date="2020-07" db="EMBL/GenBank/DDBJ databases">
        <title>Clarias magur genome sequencing, assembly and annotation.</title>
        <authorList>
            <person name="Kushwaha B."/>
            <person name="Kumar R."/>
            <person name="Das P."/>
            <person name="Joshi C.G."/>
            <person name="Kumar D."/>
            <person name="Nagpure N.S."/>
            <person name="Pandey M."/>
            <person name="Agarwal S."/>
            <person name="Srivastava S."/>
            <person name="Singh M."/>
            <person name="Sahoo L."/>
            <person name="Jayasankar P."/>
            <person name="Meher P.K."/>
            <person name="Koringa P.G."/>
            <person name="Iquebal M.A."/>
            <person name="Das S.P."/>
            <person name="Bit A."/>
            <person name="Patnaik S."/>
            <person name="Patel N."/>
            <person name="Shah T.M."/>
            <person name="Hinsu A."/>
            <person name="Jena J.K."/>
        </authorList>
    </citation>
    <scope>NUCLEOTIDE SEQUENCE</scope>
    <source>
        <strain evidence="1">CIFAMagur01</strain>
        <tissue evidence="1">Testis</tissue>
    </source>
</reference>
<dbReference type="EMBL" id="QNUK01000051">
    <property type="protein sequence ID" value="KAF5904854.1"/>
    <property type="molecule type" value="Genomic_DNA"/>
</dbReference>
<sequence length="83" mass="9569">MEDAGLPLEPNHLKAQWCSYCVKVLYYFSCFPETPEDQQALRRAFNPEAESPHLAALNLHSPLTLQLEPESVTWHYRAFQGVH</sequence>
<protein>
    <submittedName>
        <fullName evidence="1">S-adenosylmethionine decarboxylase proenzyme</fullName>
    </submittedName>
</protein>
<accession>A0A8J4UM08</accession>
<dbReference type="Proteomes" id="UP000727407">
    <property type="component" value="Unassembled WGS sequence"/>
</dbReference>
<comment type="caution">
    <text evidence="1">The sequence shown here is derived from an EMBL/GenBank/DDBJ whole genome shotgun (WGS) entry which is preliminary data.</text>
</comment>
<gene>
    <name evidence="1" type="primary">tel1</name>
    <name evidence="1" type="ORF">DAT39_005424</name>
</gene>
<proteinExistence type="predicted"/>
<organism evidence="1 2">
    <name type="scientific">Clarias magur</name>
    <name type="common">Asian catfish</name>
    <name type="synonym">Macropteronotus magur</name>
    <dbReference type="NCBI Taxonomy" id="1594786"/>
    <lineage>
        <taxon>Eukaryota</taxon>
        <taxon>Metazoa</taxon>
        <taxon>Chordata</taxon>
        <taxon>Craniata</taxon>
        <taxon>Vertebrata</taxon>
        <taxon>Euteleostomi</taxon>
        <taxon>Actinopterygii</taxon>
        <taxon>Neopterygii</taxon>
        <taxon>Teleostei</taxon>
        <taxon>Ostariophysi</taxon>
        <taxon>Siluriformes</taxon>
        <taxon>Clariidae</taxon>
        <taxon>Clarias</taxon>
    </lineage>
</organism>
<evidence type="ECO:0000313" key="2">
    <source>
        <dbReference type="Proteomes" id="UP000727407"/>
    </source>
</evidence>
<name>A0A8J4UM08_CLAMG</name>